<feature type="region of interest" description="Disordered" evidence="1">
    <location>
        <begin position="16"/>
        <end position="57"/>
    </location>
</feature>
<proteinExistence type="predicted"/>
<protein>
    <submittedName>
        <fullName evidence="2">Uncharacterized protein</fullName>
    </submittedName>
</protein>
<evidence type="ECO:0000256" key="1">
    <source>
        <dbReference type="SAM" id="MobiDB-lite"/>
    </source>
</evidence>
<accession>A0A1S8A5Y0</accession>
<dbReference type="EMBL" id="DF977452">
    <property type="protein sequence ID" value="GAW25461.1"/>
    <property type="molecule type" value="Genomic_DNA"/>
</dbReference>
<sequence>MLMAIIFNVKTGTSMNDTLPRRRPIARDKFSQLDEHQSGTHRAIDEKKTGWDGFRET</sequence>
<reference evidence="2" key="1">
    <citation type="submission" date="2016-03" db="EMBL/GenBank/DDBJ databases">
        <title>Draft genome sequence of Rosellinia necatrix.</title>
        <authorList>
            <person name="Kanematsu S."/>
        </authorList>
    </citation>
    <scope>NUCLEOTIDE SEQUENCE [LARGE SCALE GENOMIC DNA]</scope>
    <source>
        <strain evidence="2">W97</strain>
    </source>
</reference>
<evidence type="ECO:0000313" key="3">
    <source>
        <dbReference type="Proteomes" id="UP000054516"/>
    </source>
</evidence>
<dbReference type="AlphaFoldDB" id="A0A1S8A5Y0"/>
<feature type="compositionally biased region" description="Basic and acidic residues" evidence="1">
    <location>
        <begin position="25"/>
        <end position="57"/>
    </location>
</feature>
<evidence type="ECO:0000313" key="2">
    <source>
        <dbReference type="EMBL" id="GAW25461.1"/>
    </source>
</evidence>
<name>A0A1S8A5Y0_ROSNE</name>
<keyword evidence="3" id="KW-1185">Reference proteome</keyword>
<dbReference type="Proteomes" id="UP000054516">
    <property type="component" value="Unassembled WGS sequence"/>
</dbReference>
<gene>
    <name evidence="2" type="ORF">SAMD00023353_0700780</name>
</gene>
<organism evidence="2">
    <name type="scientific">Rosellinia necatrix</name>
    <name type="common">White root-rot fungus</name>
    <dbReference type="NCBI Taxonomy" id="77044"/>
    <lineage>
        <taxon>Eukaryota</taxon>
        <taxon>Fungi</taxon>
        <taxon>Dikarya</taxon>
        <taxon>Ascomycota</taxon>
        <taxon>Pezizomycotina</taxon>
        <taxon>Sordariomycetes</taxon>
        <taxon>Xylariomycetidae</taxon>
        <taxon>Xylariales</taxon>
        <taxon>Xylariaceae</taxon>
        <taxon>Rosellinia</taxon>
    </lineage>
</organism>